<evidence type="ECO:0000259" key="14">
    <source>
        <dbReference type="Pfam" id="PF00593"/>
    </source>
</evidence>
<name>A0ABS8XQV2_9BURK</name>
<evidence type="ECO:0000256" key="10">
    <source>
        <dbReference type="ARBA" id="ARBA00023237"/>
    </source>
</evidence>
<evidence type="ECO:0000259" key="15">
    <source>
        <dbReference type="Pfam" id="PF07715"/>
    </source>
</evidence>
<evidence type="ECO:0000256" key="2">
    <source>
        <dbReference type="ARBA" id="ARBA00022448"/>
    </source>
</evidence>
<evidence type="ECO:0000256" key="13">
    <source>
        <dbReference type="SAM" id="SignalP"/>
    </source>
</evidence>
<evidence type="ECO:0000256" key="3">
    <source>
        <dbReference type="ARBA" id="ARBA00022452"/>
    </source>
</evidence>
<dbReference type="SUPFAM" id="SSF56935">
    <property type="entry name" value="Porins"/>
    <property type="match status" value="1"/>
</dbReference>
<feature type="domain" description="TonB-dependent receptor-like beta-barrel" evidence="14">
    <location>
        <begin position="234"/>
        <end position="693"/>
    </location>
</feature>
<keyword evidence="13" id="KW-0732">Signal</keyword>
<protein>
    <submittedName>
        <fullName evidence="16">TonB-dependent receptor</fullName>
    </submittedName>
</protein>
<evidence type="ECO:0000256" key="4">
    <source>
        <dbReference type="ARBA" id="ARBA00022496"/>
    </source>
</evidence>
<comment type="caution">
    <text evidence="16">The sequence shown here is derived from an EMBL/GenBank/DDBJ whole genome shotgun (WGS) entry which is preliminary data.</text>
</comment>
<dbReference type="InterPro" id="IPR012910">
    <property type="entry name" value="Plug_dom"/>
</dbReference>
<dbReference type="EMBL" id="JAJTWU010000001">
    <property type="protein sequence ID" value="MCE4553533.1"/>
    <property type="molecule type" value="Genomic_DNA"/>
</dbReference>
<evidence type="ECO:0000256" key="1">
    <source>
        <dbReference type="ARBA" id="ARBA00004571"/>
    </source>
</evidence>
<dbReference type="InterPro" id="IPR039426">
    <property type="entry name" value="TonB-dep_rcpt-like"/>
</dbReference>
<keyword evidence="8 12" id="KW-0798">TonB box</keyword>
<evidence type="ECO:0000256" key="8">
    <source>
        <dbReference type="ARBA" id="ARBA00023077"/>
    </source>
</evidence>
<dbReference type="InterPro" id="IPR036942">
    <property type="entry name" value="Beta-barrel_TonB_sf"/>
</dbReference>
<keyword evidence="2 11" id="KW-0813">Transport</keyword>
<keyword evidence="16" id="KW-0675">Receptor</keyword>
<evidence type="ECO:0000256" key="11">
    <source>
        <dbReference type="PROSITE-ProRule" id="PRU01360"/>
    </source>
</evidence>
<evidence type="ECO:0000256" key="7">
    <source>
        <dbReference type="ARBA" id="ARBA00023065"/>
    </source>
</evidence>
<keyword evidence="3 11" id="KW-1134">Transmembrane beta strand</keyword>
<dbReference type="Pfam" id="PF00593">
    <property type="entry name" value="TonB_dep_Rec_b-barrel"/>
    <property type="match status" value="1"/>
</dbReference>
<comment type="subcellular location">
    <subcellularLocation>
        <location evidence="1 11">Cell outer membrane</location>
        <topology evidence="1 11">Multi-pass membrane protein</topology>
    </subcellularLocation>
</comment>
<reference evidence="16 17" key="1">
    <citation type="submission" date="2021-12" db="EMBL/GenBank/DDBJ databases">
        <title>Genome seq of P8.</title>
        <authorList>
            <person name="Seo T."/>
        </authorList>
    </citation>
    <scope>NUCLEOTIDE SEQUENCE [LARGE SCALE GENOMIC DNA]</scope>
    <source>
        <strain evidence="16 17">P8</strain>
    </source>
</reference>
<feature type="signal peptide" evidence="13">
    <location>
        <begin position="1"/>
        <end position="26"/>
    </location>
</feature>
<dbReference type="PANTHER" id="PTHR32552:SF81">
    <property type="entry name" value="TONB-DEPENDENT OUTER MEMBRANE RECEPTOR"/>
    <property type="match status" value="1"/>
</dbReference>
<keyword evidence="17" id="KW-1185">Reference proteome</keyword>
<keyword evidence="7" id="KW-0406">Ion transport</keyword>
<evidence type="ECO:0000313" key="17">
    <source>
        <dbReference type="Proteomes" id="UP001200741"/>
    </source>
</evidence>
<gene>
    <name evidence="16" type="ORF">LXT13_03620</name>
</gene>
<accession>A0ABS8XQV2</accession>
<keyword evidence="5 11" id="KW-0812">Transmembrane</keyword>
<keyword evidence="10 11" id="KW-0998">Cell outer membrane</keyword>
<evidence type="ECO:0000313" key="16">
    <source>
        <dbReference type="EMBL" id="MCE4553533.1"/>
    </source>
</evidence>
<keyword evidence="9 11" id="KW-0472">Membrane</keyword>
<organism evidence="16 17">
    <name type="scientific">Pelomonas cellulosilytica</name>
    <dbReference type="NCBI Taxonomy" id="2906762"/>
    <lineage>
        <taxon>Bacteria</taxon>
        <taxon>Pseudomonadati</taxon>
        <taxon>Pseudomonadota</taxon>
        <taxon>Betaproteobacteria</taxon>
        <taxon>Burkholderiales</taxon>
        <taxon>Sphaerotilaceae</taxon>
        <taxon>Roseateles</taxon>
    </lineage>
</organism>
<keyword evidence="4" id="KW-0410">Iron transport</keyword>
<evidence type="ECO:0000256" key="5">
    <source>
        <dbReference type="ARBA" id="ARBA00022692"/>
    </source>
</evidence>
<dbReference type="InterPro" id="IPR000531">
    <property type="entry name" value="Beta-barrel_TonB"/>
</dbReference>
<dbReference type="PANTHER" id="PTHR32552">
    <property type="entry name" value="FERRICHROME IRON RECEPTOR-RELATED"/>
    <property type="match status" value="1"/>
</dbReference>
<dbReference type="Pfam" id="PF07715">
    <property type="entry name" value="Plug"/>
    <property type="match status" value="1"/>
</dbReference>
<dbReference type="RefSeq" id="WP_233370231.1">
    <property type="nucleotide sequence ID" value="NZ_JAJTWU010000001.1"/>
</dbReference>
<keyword evidence="6" id="KW-0408">Iron</keyword>
<dbReference type="Proteomes" id="UP001200741">
    <property type="component" value="Unassembled WGS sequence"/>
</dbReference>
<evidence type="ECO:0000256" key="12">
    <source>
        <dbReference type="RuleBase" id="RU003357"/>
    </source>
</evidence>
<dbReference type="Gene3D" id="2.40.170.20">
    <property type="entry name" value="TonB-dependent receptor, beta-barrel domain"/>
    <property type="match status" value="1"/>
</dbReference>
<feature type="chain" id="PRO_5047017311" evidence="13">
    <location>
        <begin position="27"/>
        <end position="728"/>
    </location>
</feature>
<evidence type="ECO:0000256" key="9">
    <source>
        <dbReference type="ARBA" id="ARBA00023136"/>
    </source>
</evidence>
<evidence type="ECO:0000256" key="6">
    <source>
        <dbReference type="ARBA" id="ARBA00023004"/>
    </source>
</evidence>
<sequence length="728" mass="79467">MSSPRLARRLLFAASGLILTLPAARAEDAADDAGRPAARLGTVVISGDKLKRSELESTQSVGTRSGRQIDEQANVTLQDVASRLANVGTTQGLTIRGIPLYGPGGGSGKTATVTVDGVAQEAAGASIADLSVWDVEAVEVLRGPQSTNQGRNALAGAVVMKTRGPTDDWDLRGRVSMGNQDTRRVAVAGGGALVKDLAAFRIAAEAHRDAGGLFNETRQDKRWNHDDGGTFRGKLRLTPFGDSYQALLTYADVRLDTGRPYAEATLRKPQERISLANEGGHQKTRARSLALEQNWSWAGAEWTWLSTWARNHYDRAYDYDETELNQGTSATLIDDRHQSHELRANFETRVGGNKLKGVAGLFMSRGSQDDDYLYTVPVSYVLGVFGQCPSVAACEAAYKADFVRRRNLNKERVSNRAVFGEFDYTIDRLTLTAGVRYDHEAQDRDIGSETDGTTPTAARIVQLLRANSVIAPDGTQVLNTRYSAWLPKLAARYELTRDWQAGLAVQRGYRTGGVNYSYQRGANAYEPEYTTNYDLSLKGQPLPGLLLAVNAYRVDWRDQQVNVGANSLDVYYVNAGRSRLHGLEFELRGQAAPGLELFGALGVSRTRFQDFSVPSGNYSGKQFPGSPRQTASLGFSWKRGDWTLNSDVVYEGGTYSEAVNDASTRSPGHVVLNAKLAYQLAPRVRAFAYGANLFDQTYAVYRWNTTSTRQVLTLGAGRTVGLGLEAQL</sequence>
<comment type="similarity">
    <text evidence="11 12">Belongs to the TonB-dependent receptor family.</text>
</comment>
<proteinExistence type="inferred from homology"/>
<feature type="domain" description="TonB-dependent receptor plug" evidence="15">
    <location>
        <begin position="55"/>
        <end position="157"/>
    </location>
</feature>
<dbReference type="PROSITE" id="PS52016">
    <property type="entry name" value="TONB_DEPENDENT_REC_3"/>
    <property type="match status" value="1"/>
</dbReference>